<dbReference type="Proteomes" id="UP000247150">
    <property type="component" value="Unassembled WGS sequence"/>
</dbReference>
<evidence type="ECO:0000313" key="2">
    <source>
        <dbReference type="Proteomes" id="UP000247150"/>
    </source>
</evidence>
<name>A0A2V2ZQL9_9BACI</name>
<sequence length="65" mass="7608">MSIFKNIFSRKKKVNEQPVIAASRQQIITIPIGTRVPRNKEVDDLINKALEKNAKRMKELEQVFR</sequence>
<dbReference type="AlphaFoldDB" id="A0A2V2ZQL9"/>
<accession>A0A2V2ZQL9</accession>
<proteinExistence type="predicted"/>
<protein>
    <submittedName>
        <fullName evidence="1">Uncharacterized protein</fullName>
    </submittedName>
</protein>
<comment type="caution">
    <text evidence="1">The sequence shown here is derived from an EMBL/GenBank/DDBJ whole genome shotgun (WGS) entry which is preliminary data.</text>
</comment>
<dbReference type="RefSeq" id="WP_110066184.1">
    <property type="nucleotide sequence ID" value="NZ_QGTW01000010.1"/>
</dbReference>
<gene>
    <name evidence="1" type="ORF">DFO73_110180</name>
</gene>
<reference evidence="1 2" key="1">
    <citation type="submission" date="2018-05" db="EMBL/GenBank/DDBJ databases">
        <title>Freshwater and sediment microbial communities from various areas in North America, analyzing microbe dynamics in response to fracking.</title>
        <authorList>
            <person name="Lamendella R."/>
        </authorList>
    </citation>
    <scope>NUCLEOTIDE SEQUENCE [LARGE SCALE GENOMIC DNA]</scope>
    <source>
        <strain evidence="1 2">15_TX</strain>
    </source>
</reference>
<dbReference type="EMBL" id="QGTW01000010">
    <property type="protein sequence ID" value="PWW26606.1"/>
    <property type="molecule type" value="Genomic_DNA"/>
</dbReference>
<organism evidence="1 2">
    <name type="scientific">Cytobacillus oceanisediminis</name>
    <dbReference type="NCBI Taxonomy" id="665099"/>
    <lineage>
        <taxon>Bacteria</taxon>
        <taxon>Bacillati</taxon>
        <taxon>Bacillota</taxon>
        <taxon>Bacilli</taxon>
        <taxon>Bacillales</taxon>
        <taxon>Bacillaceae</taxon>
        <taxon>Cytobacillus</taxon>
    </lineage>
</organism>
<evidence type="ECO:0000313" key="1">
    <source>
        <dbReference type="EMBL" id="PWW26606.1"/>
    </source>
</evidence>